<feature type="region of interest" description="Disordered" evidence="1">
    <location>
        <begin position="52"/>
        <end position="71"/>
    </location>
</feature>
<feature type="compositionally biased region" description="Low complexity" evidence="1">
    <location>
        <begin position="220"/>
        <end position="232"/>
    </location>
</feature>
<evidence type="ECO:0000313" key="4">
    <source>
        <dbReference type="Proteomes" id="UP000036681"/>
    </source>
</evidence>
<feature type="domain" description="Tyrosine specific protein phosphatases" evidence="3">
    <location>
        <begin position="517"/>
        <end position="596"/>
    </location>
</feature>
<dbReference type="WBParaSite" id="ALUE_0000853001-mRNA-1">
    <property type="protein sequence ID" value="ALUE_0000853001-mRNA-1"/>
    <property type="gene ID" value="ALUE_0000853001"/>
</dbReference>
<dbReference type="PROSITE" id="PS50055">
    <property type="entry name" value="TYR_PHOSPHATASE_PTP"/>
    <property type="match status" value="1"/>
</dbReference>
<feature type="compositionally biased region" description="Polar residues" evidence="1">
    <location>
        <begin position="16"/>
        <end position="30"/>
    </location>
</feature>
<dbReference type="PANTHER" id="PTHR46163:SF24">
    <property type="entry name" value="PROTEIN-TYROSINE PHOSPHATASE CATALYTIC DOMAIN-CONTAINING PROTEIN-RELATED"/>
    <property type="match status" value="1"/>
</dbReference>
<feature type="compositionally biased region" description="Polar residues" evidence="1">
    <location>
        <begin position="129"/>
        <end position="139"/>
    </location>
</feature>
<dbReference type="InterPro" id="IPR052782">
    <property type="entry name" value="Oocyte-zygote_transition_reg"/>
</dbReference>
<accession>A0A9J2PEX9</accession>
<dbReference type="InterPro" id="IPR000387">
    <property type="entry name" value="Tyr_Pase_dom"/>
</dbReference>
<dbReference type="GO" id="GO:0004725">
    <property type="term" value="F:protein tyrosine phosphatase activity"/>
    <property type="evidence" value="ECO:0007669"/>
    <property type="project" value="InterPro"/>
</dbReference>
<dbReference type="PRINTS" id="PR00700">
    <property type="entry name" value="PRTYPHPHTASE"/>
</dbReference>
<evidence type="ECO:0000256" key="1">
    <source>
        <dbReference type="SAM" id="MobiDB-lite"/>
    </source>
</evidence>
<feature type="domain" description="Tyrosine-protein phosphatase" evidence="2">
    <location>
        <begin position="369"/>
        <end position="605"/>
    </location>
</feature>
<dbReference type="CDD" id="cd00047">
    <property type="entry name" value="PTPc"/>
    <property type="match status" value="1"/>
</dbReference>
<feature type="compositionally biased region" description="Basic and acidic residues" evidence="1">
    <location>
        <begin position="236"/>
        <end position="245"/>
    </location>
</feature>
<dbReference type="SMART" id="SM00404">
    <property type="entry name" value="PTPc_motif"/>
    <property type="match status" value="1"/>
</dbReference>
<feature type="compositionally biased region" description="Polar residues" evidence="1">
    <location>
        <begin position="261"/>
        <end position="271"/>
    </location>
</feature>
<sequence>MSRNLKQPPLQPKDATANNKKTIVQQNASNVGVKRHSAKDATANNKKTIVQQNASNVGVKRHSAKDATANNKKTIVQQNASNVGVKRHSAKGAIYYDRTIDDSSISLQPFTTDSSSSSELSPTPASISRKSNGESSNTPVKALIATTGRKADIPAEKTHPKPMRPIYYDPMFDAVSKSLEQISSTTVSEGTSSVLTPIPEKALAKKLRRRETKSTRTAQEITTESEATGSETTSEDDGRPDEVSHSLRHKSNRDNIRKAATVSSRTSSVESMKTPPANRPTASGPQIKASVNVLSAAKTYESINANKSATKPKQQCNPEINGQQCSMKFLRRMLNKVSAENILKEEHKSLLKRQRHISEFCKNLSVSGKNRYPHMVNFNEHAIRLEPTAPGDGKYIHASKIRHTYGNFILAQGPTRNSVIDFYRLIWSNRVKLIVCVDPLVDAKNCVHYFEFNQGKTVKVAKRFTVLTSKIMKTETANLTLYELYMANKELRSGATGRKILLLHFNAWEVLRPPTARTLLEIVRCMRTLETPSRGSLHPDPILVHGSCGVRRSGVLAVTSILCNQISLTQKLSIVRTAIEIRRVRYGVLRSRLSFIIVLEAVFLHATSIGALDPHGKIHDVLPVR</sequence>
<keyword evidence="4" id="KW-1185">Reference proteome</keyword>
<organism evidence="4 5">
    <name type="scientific">Ascaris lumbricoides</name>
    <name type="common">Giant roundworm</name>
    <dbReference type="NCBI Taxonomy" id="6252"/>
    <lineage>
        <taxon>Eukaryota</taxon>
        <taxon>Metazoa</taxon>
        <taxon>Ecdysozoa</taxon>
        <taxon>Nematoda</taxon>
        <taxon>Chromadorea</taxon>
        <taxon>Rhabditida</taxon>
        <taxon>Spirurina</taxon>
        <taxon>Ascaridomorpha</taxon>
        <taxon>Ascaridoidea</taxon>
        <taxon>Ascarididae</taxon>
        <taxon>Ascaris</taxon>
    </lineage>
</organism>
<dbReference type="InterPro" id="IPR000242">
    <property type="entry name" value="PTP_cat"/>
</dbReference>
<dbReference type="SMART" id="SM00194">
    <property type="entry name" value="PTPc"/>
    <property type="match status" value="1"/>
</dbReference>
<dbReference type="Gene3D" id="3.90.190.10">
    <property type="entry name" value="Protein tyrosine phosphatase superfamily"/>
    <property type="match status" value="1"/>
</dbReference>
<name>A0A9J2PEX9_ASCLU</name>
<evidence type="ECO:0000259" key="3">
    <source>
        <dbReference type="PROSITE" id="PS50056"/>
    </source>
</evidence>
<protein>
    <submittedName>
        <fullName evidence="5">Tyrosine-protein phosphatase domain-containing protein</fullName>
    </submittedName>
</protein>
<evidence type="ECO:0000313" key="5">
    <source>
        <dbReference type="WBParaSite" id="ALUE_0000853001-mRNA-1"/>
    </source>
</evidence>
<proteinExistence type="predicted"/>
<reference evidence="5" key="1">
    <citation type="submission" date="2023-03" db="UniProtKB">
        <authorList>
            <consortium name="WormBaseParasite"/>
        </authorList>
    </citation>
    <scope>IDENTIFICATION</scope>
</reference>
<feature type="region of interest" description="Disordered" evidence="1">
    <location>
        <begin position="107"/>
        <end position="139"/>
    </location>
</feature>
<feature type="region of interest" description="Disordered" evidence="1">
    <location>
        <begin position="1"/>
        <end position="41"/>
    </location>
</feature>
<dbReference type="Proteomes" id="UP000036681">
    <property type="component" value="Unplaced"/>
</dbReference>
<dbReference type="AlphaFoldDB" id="A0A9J2PEX9"/>
<dbReference type="PANTHER" id="PTHR46163">
    <property type="entry name" value="TYROSINE-PROTEIN PHOSPHATASE-RELATED"/>
    <property type="match status" value="1"/>
</dbReference>
<feature type="region of interest" description="Disordered" evidence="1">
    <location>
        <begin position="145"/>
        <end position="164"/>
    </location>
</feature>
<feature type="region of interest" description="Disordered" evidence="1">
    <location>
        <begin position="205"/>
        <end position="285"/>
    </location>
</feature>
<dbReference type="Pfam" id="PF00102">
    <property type="entry name" value="Y_phosphatase"/>
    <property type="match status" value="1"/>
</dbReference>
<evidence type="ECO:0000259" key="2">
    <source>
        <dbReference type="PROSITE" id="PS50055"/>
    </source>
</evidence>
<dbReference type="SUPFAM" id="SSF52799">
    <property type="entry name" value="(Phosphotyrosine protein) phosphatases II"/>
    <property type="match status" value="1"/>
</dbReference>
<dbReference type="InterPro" id="IPR029021">
    <property type="entry name" value="Prot-tyrosine_phosphatase-like"/>
</dbReference>
<feature type="compositionally biased region" description="Low complexity" evidence="1">
    <location>
        <begin position="107"/>
        <end position="128"/>
    </location>
</feature>
<dbReference type="PROSITE" id="PS50056">
    <property type="entry name" value="TYR_PHOSPHATASE_2"/>
    <property type="match status" value="1"/>
</dbReference>
<dbReference type="InterPro" id="IPR003595">
    <property type="entry name" value="Tyr_Pase_cat"/>
</dbReference>
<feature type="compositionally biased region" description="Basic and acidic residues" evidence="1">
    <location>
        <begin position="149"/>
        <end position="159"/>
    </location>
</feature>